<dbReference type="EMBL" id="JAMSLR010000007">
    <property type="protein sequence ID" value="MCM8749678.1"/>
    <property type="molecule type" value="Genomic_DNA"/>
</dbReference>
<evidence type="ECO:0000256" key="1">
    <source>
        <dbReference type="SAM" id="MobiDB-lite"/>
    </source>
</evidence>
<gene>
    <name evidence="3" type="ORF">NET02_11000</name>
</gene>
<evidence type="ECO:0000313" key="4">
    <source>
        <dbReference type="Proteomes" id="UP001165306"/>
    </source>
</evidence>
<dbReference type="Pfam" id="PF01161">
    <property type="entry name" value="PBP"/>
    <property type="match status" value="1"/>
</dbReference>
<dbReference type="AlphaFoldDB" id="A0AA41WEM1"/>
<evidence type="ECO:0000256" key="2">
    <source>
        <dbReference type="SAM" id="SignalP"/>
    </source>
</evidence>
<dbReference type="InterPro" id="IPR036610">
    <property type="entry name" value="PEBP-like_sf"/>
</dbReference>
<accession>A0AA41WEM1</accession>
<proteinExistence type="predicted"/>
<dbReference type="SUPFAM" id="SSF49777">
    <property type="entry name" value="PEBP-like"/>
    <property type="match status" value="1"/>
</dbReference>
<dbReference type="Gene3D" id="3.90.280.10">
    <property type="entry name" value="PEBP-like"/>
    <property type="match status" value="1"/>
</dbReference>
<dbReference type="InterPro" id="IPR005247">
    <property type="entry name" value="YbhB_YbcL/LppC-like"/>
</dbReference>
<feature type="signal peptide" evidence="2">
    <location>
        <begin position="1"/>
        <end position="26"/>
    </location>
</feature>
<dbReference type="Proteomes" id="UP001165306">
    <property type="component" value="Unassembled WGS sequence"/>
</dbReference>
<dbReference type="PANTHER" id="PTHR30289">
    <property type="entry name" value="UNCHARACTERIZED PROTEIN YBCL-RELATED"/>
    <property type="match status" value="1"/>
</dbReference>
<reference evidence="3" key="1">
    <citation type="submission" date="2022-06" db="EMBL/GenBank/DDBJ databases">
        <title>CFH 74404 Thermomicrobiaceae sp.</title>
        <authorList>
            <person name="Ming H."/>
            <person name="Li W.-J."/>
            <person name="Zhao Z."/>
        </authorList>
    </citation>
    <scope>NUCLEOTIDE SEQUENCE</scope>
    <source>
        <strain evidence="3">CFH 74404</strain>
    </source>
</reference>
<dbReference type="PANTHER" id="PTHR30289:SF1">
    <property type="entry name" value="PEBP (PHOSPHATIDYLETHANOLAMINE-BINDING PROTEIN) FAMILY PROTEIN"/>
    <property type="match status" value="1"/>
</dbReference>
<dbReference type="RefSeq" id="WP_284057462.1">
    <property type="nucleotide sequence ID" value="NZ_JAMSLR010000007.1"/>
</dbReference>
<comment type="caution">
    <text evidence="3">The sequence shown here is derived from an EMBL/GenBank/DDBJ whole genome shotgun (WGS) entry which is preliminary data.</text>
</comment>
<keyword evidence="4" id="KW-1185">Reference proteome</keyword>
<dbReference type="NCBIfam" id="TIGR00481">
    <property type="entry name" value="YbhB/YbcL family Raf kinase inhibitor-like protein"/>
    <property type="match status" value="1"/>
</dbReference>
<dbReference type="CDD" id="cd00865">
    <property type="entry name" value="PEBP_bact_arch"/>
    <property type="match status" value="1"/>
</dbReference>
<organism evidence="3 4">
    <name type="scientific">Thermalbibacter longus</name>
    <dbReference type="NCBI Taxonomy" id="2951981"/>
    <lineage>
        <taxon>Bacteria</taxon>
        <taxon>Pseudomonadati</taxon>
        <taxon>Thermomicrobiota</taxon>
        <taxon>Thermomicrobia</taxon>
        <taxon>Thermomicrobiales</taxon>
        <taxon>Thermomicrobiaceae</taxon>
        <taxon>Thermalbibacter</taxon>
    </lineage>
</organism>
<feature type="chain" id="PRO_5041363596" evidence="2">
    <location>
        <begin position="27"/>
        <end position="195"/>
    </location>
</feature>
<evidence type="ECO:0000313" key="3">
    <source>
        <dbReference type="EMBL" id="MCM8749678.1"/>
    </source>
</evidence>
<keyword evidence="2" id="KW-0732">Signal</keyword>
<name>A0AA41WEM1_9BACT</name>
<feature type="region of interest" description="Disordered" evidence="1">
    <location>
        <begin position="116"/>
        <end position="144"/>
    </location>
</feature>
<protein>
    <submittedName>
        <fullName evidence="3">YbhB/YbcL family Raf kinase inhibitor-like protein</fullName>
    </submittedName>
</protein>
<dbReference type="PROSITE" id="PS51257">
    <property type="entry name" value="PROKAR_LIPOPROTEIN"/>
    <property type="match status" value="1"/>
</dbReference>
<sequence length="195" mass="20430">MRRMLTPARIARTLAMVLCLASAACALPGRRAGPELPEAPATMNLTSPAFAADAAIPQRFTCDGEDISPPLSWSDPPEGTRALALVMDDSDAPGGTFTHWLVYDLPAEARSLPEGVPAGRELPGGGKQGENDFGRTGYGGPCPPRGEQHRYRFTLYALDAPLGLPPGAGRAAVLEAIAGHALARGVLTGTYRRGE</sequence>
<dbReference type="InterPro" id="IPR008914">
    <property type="entry name" value="PEBP"/>
</dbReference>